<name>A0A2M7D5T8_9BACT</name>
<dbReference type="SUPFAM" id="SSF74731">
    <property type="entry name" value="Ribosomal protein L20"/>
    <property type="match status" value="1"/>
</dbReference>
<gene>
    <name evidence="5" type="primary">rplT</name>
    <name evidence="7" type="ORF">COS30_02530</name>
</gene>
<accession>A0A2M7D5T8</accession>
<dbReference type="HAMAP" id="MF_00382">
    <property type="entry name" value="Ribosomal_bL20"/>
    <property type="match status" value="1"/>
</dbReference>
<dbReference type="PRINTS" id="PR00062">
    <property type="entry name" value="RIBOSOMALL20"/>
</dbReference>
<dbReference type="Gene3D" id="1.10.1900.20">
    <property type="entry name" value="Ribosomal protein L20"/>
    <property type="match status" value="1"/>
</dbReference>
<dbReference type="Proteomes" id="UP000229247">
    <property type="component" value="Unassembled WGS sequence"/>
</dbReference>
<comment type="caution">
    <text evidence="7">The sequence shown here is derived from an EMBL/GenBank/DDBJ whole genome shotgun (WGS) entry which is preliminary data.</text>
</comment>
<dbReference type="Gene3D" id="6.10.160.10">
    <property type="match status" value="1"/>
</dbReference>
<dbReference type="GO" id="GO:0000027">
    <property type="term" value="P:ribosomal large subunit assembly"/>
    <property type="evidence" value="ECO:0007669"/>
    <property type="project" value="UniProtKB-UniRule"/>
</dbReference>
<dbReference type="InterPro" id="IPR005813">
    <property type="entry name" value="Ribosomal_bL20"/>
</dbReference>
<dbReference type="Pfam" id="PF00453">
    <property type="entry name" value="Ribosomal_L20"/>
    <property type="match status" value="1"/>
</dbReference>
<evidence type="ECO:0000256" key="1">
    <source>
        <dbReference type="ARBA" id="ARBA00007698"/>
    </source>
</evidence>
<dbReference type="CDD" id="cd07026">
    <property type="entry name" value="Ribosomal_L20"/>
    <property type="match status" value="1"/>
</dbReference>
<protein>
    <recommendedName>
        <fullName evidence="4 5">Large ribosomal subunit protein bL20</fullName>
    </recommendedName>
</protein>
<keyword evidence="5 6" id="KW-0694">RNA-binding</keyword>
<proteinExistence type="inferred from homology"/>
<comment type="similarity">
    <text evidence="1 5 6">Belongs to the bacterial ribosomal protein bL20 family.</text>
</comment>
<evidence type="ECO:0000256" key="4">
    <source>
        <dbReference type="ARBA" id="ARBA00035172"/>
    </source>
</evidence>
<dbReference type="GO" id="GO:0019843">
    <property type="term" value="F:rRNA binding"/>
    <property type="evidence" value="ECO:0007669"/>
    <property type="project" value="UniProtKB-UniRule"/>
</dbReference>
<dbReference type="PANTHER" id="PTHR10986">
    <property type="entry name" value="39S RIBOSOMAL PROTEIN L20"/>
    <property type="match status" value="1"/>
</dbReference>
<evidence type="ECO:0000256" key="6">
    <source>
        <dbReference type="RuleBase" id="RU000560"/>
    </source>
</evidence>
<evidence type="ECO:0000256" key="2">
    <source>
        <dbReference type="ARBA" id="ARBA00022980"/>
    </source>
</evidence>
<dbReference type="NCBIfam" id="TIGR01032">
    <property type="entry name" value="rplT_bact"/>
    <property type="match status" value="1"/>
</dbReference>
<sequence length="115" mass="13400">MPRVKRAVGAHKKKKKVLKMAKGYMWSRKNRYTLAKDAVRHALKHAYVDRRKKKRDFRRIWNAQINAATRELGVTYSRFIAGLKKNKVDLDRKALAELAANHPTVFSEIVELAKK</sequence>
<evidence type="ECO:0000256" key="3">
    <source>
        <dbReference type="ARBA" id="ARBA00023274"/>
    </source>
</evidence>
<keyword evidence="2 5" id="KW-0689">Ribosomal protein</keyword>
<dbReference type="EMBL" id="PEUE01000061">
    <property type="protein sequence ID" value="PIV38360.1"/>
    <property type="molecule type" value="Genomic_DNA"/>
</dbReference>
<dbReference type="GO" id="GO:1990904">
    <property type="term" value="C:ribonucleoprotein complex"/>
    <property type="evidence" value="ECO:0007669"/>
    <property type="project" value="UniProtKB-KW"/>
</dbReference>
<dbReference type="GO" id="GO:0005840">
    <property type="term" value="C:ribosome"/>
    <property type="evidence" value="ECO:0007669"/>
    <property type="project" value="UniProtKB-KW"/>
</dbReference>
<dbReference type="InterPro" id="IPR035566">
    <property type="entry name" value="Ribosomal_protein_bL20_C"/>
</dbReference>
<dbReference type="FunFam" id="1.10.1900.20:FF:000001">
    <property type="entry name" value="50S ribosomal protein L20"/>
    <property type="match status" value="1"/>
</dbReference>
<dbReference type="GO" id="GO:0006412">
    <property type="term" value="P:translation"/>
    <property type="evidence" value="ECO:0007669"/>
    <property type="project" value="InterPro"/>
</dbReference>
<comment type="function">
    <text evidence="5 6">Binds directly to 23S ribosomal RNA and is necessary for the in vitro assembly process of the 50S ribosomal subunit. It is not involved in the protein synthesizing functions of that subunit.</text>
</comment>
<keyword evidence="3 5" id="KW-0687">Ribonucleoprotein</keyword>
<reference evidence="8" key="1">
    <citation type="submission" date="2017-09" db="EMBL/GenBank/DDBJ databases">
        <title>Depth-based differentiation of microbial function through sediment-hosted aquifers and enrichment of novel symbionts in the deep terrestrial subsurface.</title>
        <authorList>
            <person name="Probst A.J."/>
            <person name="Ladd B."/>
            <person name="Jarett J.K."/>
            <person name="Geller-Mcgrath D.E."/>
            <person name="Sieber C.M.K."/>
            <person name="Emerson J.B."/>
            <person name="Anantharaman K."/>
            <person name="Thomas B.C."/>
            <person name="Malmstrom R."/>
            <person name="Stieglmeier M."/>
            <person name="Klingl A."/>
            <person name="Woyke T."/>
            <person name="Ryan C.M."/>
            <person name="Banfield J.F."/>
        </authorList>
    </citation>
    <scope>NUCLEOTIDE SEQUENCE [LARGE SCALE GENOMIC DNA]</scope>
</reference>
<keyword evidence="5 6" id="KW-0699">rRNA-binding</keyword>
<evidence type="ECO:0000256" key="5">
    <source>
        <dbReference type="HAMAP-Rule" id="MF_00382"/>
    </source>
</evidence>
<evidence type="ECO:0000313" key="7">
    <source>
        <dbReference type="EMBL" id="PIV38360.1"/>
    </source>
</evidence>
<dbReference type="AlphaFoldDB" id="A0A2M7D5T8"/>
<organism evidence="7 8">
    <name type="scientific">Candidatus Portnoybacteria bacterium CG02_land_8_20_14_3_00_45_8</name>
    <dbReference type="NCBI Taxonomy" id="1974807"/>
    <lineage>
        <taxon>Bacteria</taxon>
        <taxon>Candidatus Portnoyibacteriota</taxon>
    </lineage>
</organism>
<dbReference type="GO" id="GO:0003735">
    <property type="term" value="F:structural constituent of ribosome"/>
    <property type="evidence" value="ECO:0007669"/>
    <property type="project" value="InterPro"/>
</dbReference>
<evidence type="ECO:0000313" key="8">
    <source>
        <dbReference type="Proteomes" id="UP000229247"/>
    </source>
</evidence>